<comment type="caution">
    <text evidence="8">The sequence shown here is derived from an EMBL/GenBank/DDBJ whole genome shotgun (WGS) entry which is preliminary data.</text>
</comment>
<feature type="compositionally biased region" description="Polar residues" evidence="6">
    <location>
        <begin position="838"/>
        <end position="849"/>
    </location>
</feature>
<evidence type="ECO:0000259" key="7">
    <source>
        <dbReference type="PROSITE" id="PS51526"/>
    </source>
</evidence>
<dbReference type="InterPro" id="IPR052406">
    <property type="entry name" value="Chromatin_Remodeling_Comp"/>
</dbReference>
<sequence length="1086" mass="116954">MSGSQYGSYATRGGLYGSSGGSLASMPGTPSGTVTPPVVPVKRPVGRPRKTAPAGNPTGPTASQAAAFSTPQASRSSQNVVSSSANARNNTAANNGPIGQTAHPYASAAYNPQRQAGPPKDGTETQYYLIPGPTNRMLLSVRSGVPSQIDWGLGKLVQSSYAFSETVQFEQLHGLYDQLLDFPRRVARAWSGAKASEWAPEYFEVPEAPEMYCPPEGHEEDAYEELGIGAGLSSWDSTDSVKFDPLQVSSHASLLRRALEAGLVLRNLSMMPLNTRWLTQANPQGRQRLNATARVVADVLRIARPTAALPQGTDESGRPLKSQQTRDPFDDSVHLDDASTLEIEGLTELKSYMLDLFESIAPFVTLEKGAPPTFGVALSPRQPQVGAKAKDAFASQRQRTEKLQQHRAAVARDGEKQLVSAADSAFHSLLGLVHHSSDRNLMVSALRCLSALGGYSMRNRSIGFVEREWDVVEAEPAGSGGSGTAYVTKMHQPGLLHLTAMLIPMLHLRRSDPHPTLRTGGTSLTHTALAGLPSNGIAPSVKLDGDTDLGEAALDLFGQLIQIEGNALRLGLAAAQDPEVQSSETGQTTSGSSSISASKAEPSASTRKSSDQSSYPGSLFRFLTLLLPFQRVAWLRSSQLVWNPSVLPVQIPSLQRHEASQRAQREQRKRAQRRMLGFREDEESLEERTMRKRLRVWETAELEGLPEPDRATKWMQLVFAIVPNAELTQMEFWQSYQEEFRGSPSEMLNAADLIKQIPLVFPGASAMVVKPAPNAPQRFIIKGIDIRQREEYEVLDVDTNPAARRRYTEQERRNMLYSHVLTHLQPRGLELLRADTGVRSSTESEQSVSGDGEPSYKRIRIDSANQNVTSTGTIDRPGVLYYTVARTPMETSSGTPIGTASISAMILRTMARTASRVLDRAGARPEPPSSIDLVPEGVLLDVSGVDAEQSGNGADGTSNDGDKFGFPGLTIEEAMAPATTVPVNTTKTQHSDKIVAAHDSLLHDIFGYVAASGDGALSAGTSLGMGSESSDEAAAVSAANTIMDGLLSVQEEMISASGENDVLCPALNDALIELRPDGVKSVFSRA</sequence>
<feature type="region of interest" description="Disordered" evidence="6">
    <location>
        <begin position="307"/>
        <end position="333"/>
    </location>
</feature>
<protein>
    <recommendedName>
        <fullName evidence="7">RFX-type winged-helix domain-containing protein</fullName>
    </recommendedName>
</protein>
<evidence type="ECO:0000256" key="3">
    <source>
        <dbReference type="ARBA" id="ARBA00023163"/>
    </source>
</evidence>
<keyword evidence="5" id="KW-0175">Coiled coil</keyword>
<dbReference type="GO" id="GO:0003677">
    <property type="term" value="F:DNA binding"/>
    <property type="evidence" value="ECO:0007669"/>
    <property type="project" value="InterPro"/>
</dbReference>
<proteinExistence type="predicted"/>
<dbReference type="PANTHER" id="PTHR22970:SF14">
    <property type="entry name" value="AT-RICH INTERACTIVE DOMAIN-CONTAINING PROTEIN 2"/>
    <property type="match status" value="1"/>
</dbReference>
<evidence type="ECO:0000256" key="6">
    <source>
        <dbReference type="SAM" id="MobiDB-lite"/>
    </source>
</evidence>
<dbReference type="GO" id="GO:0016586">
    <property type="term" value="C:RSC-type complex"/>
    <property type="evidence" value="ECO:0007669"/>
    <property type="project" value="TreeGrafter"/>
</dbReference>
<dbReference type="PANTHER" id="PTHR22970">
    <property type="entry name" value="AT-RICH INTERACTIVE DOMAIN-CONTAINING PROTEIN 2"/>
    <property type="match status" value="1"/>
</dbReference>
<organism evidence="8 9">
    <name type="scientific">Tilletia horrida</name>
    <dbReference type="NCBI Taxonomy" id="155126"/>
    <lineage>
        <taxon>Eukaryota</taxon>
        <taxon>Fungi</taxon>
        <taxon>Dikarya</taxon>
        <taxon>Basidiomycota</taxon>
        <taxon>Ustilaginomycotina</taxon>
        <taxon>Exobasidiomycetes</taxon>
        <taxon>Tilletiales</taxon>
        <taxon>Tilletiaceae</taxon>
        <taxon>Tilletia</taxon>
    </lineage>
</organism>
<dbReference type="InterPro" id="IPR003150">
    <property type="entry name" value="DNA-bd_RFX"/>
</dbReference>
<dbReference type="AlphaFoldDB" id="A0AAN6GM55"/>
<keyword evidence="2" id="KW-0805">Transcription regulation</keyword>
<keyword evidence="4" id="KW-0539">Nucleus</keyword>
<feature type="domain" description="RFX-type winged-helix" evidence="7">
    <location>
        <begin position="711"/>
        <end position="788"/>
    </location>
</feature>
<dbReference type="GO" id="GO:0006325">
    <property type="term" value="P:chromatin organization"/>
    <property type="evidence" value="ECO:0007669"/>
    <property type="project" value="UniProtKB-KW"/>
</dbReference>
<evidence type="ECO:0000256" key="1">
    <source>
        <dbReference type="ARBA" id="ARBA00022853"/>
    </source>
</evidence>
<feature type="region of interest" description="Disordered" evidence="6">
    <location>
        <begin position="579"/>
        <end position="615"/>
    </location>
</feature>
<accession>A0AAN6GM55</accession>
<evidence type="ECO:0000256" key="5">
    <source>
        <dbReference type="SAM" id="Coils"/>
    </source>
</evidence>
<feature type="compositionally biased region" description="Low complexity" evidence="6">
    <location>
        <begin position="21"/>
        <end position="43"/>
    </location>
</feature>
<dbReference type="Proteomes" id="UP001176517">
    <property type="component" value="Unassembled WGS sequence"/>
</dbReference>
<feature type="compositionally biased region" description="Low complexity" evidence="6">
    <location>
        <begin position="72"/>
        <end position="95"/>
    </location>
</feature>
<reference evidence="8" key="1">
    <citation type="journal article" date="2023" name="PhytoFront">
        <title>Draft Genome Resources of Seven Strains of Tilletia horrida, Causal Agent of Kernel Smut of Rice.</title>
        <authorList>
            <person name="Khanal S."/>
            <person name="Antony Babu S."/>
            <person name="Zhou X.G."/>
        </authorList>
    </citation>
    <scope>NUCLEOTIDE SEQUENCE</scope>
    <source>
        <strain evidence="8">TX6</strain>
    </source>
</reference>
<feature type="region of interest" description="Disordered" evidence="6">
    <location>
        <begin position="837"/>
        <end position="856"/>
    </location>
</feature>
<evidence type="ECO:0000256" key="2">
    <source>
        <dbReference type="ARBA" id="ARBA00023015"/>
    </source>
</evidence>
<evidence type="ECO:0000256" key="4">
    <source>
        <dbReference type="ARBA" id="ARBA00023242"/>
    </source>
</evidence>
<dbReference type="PROSITE" id="PS51526">
    <property type="entry name" value="RFX_DBD"/>
    <property type="match status" value="1"/>
</dbReference>
<evidence type="ECO:0000313" key="9">
    <source>
        <dbReference type="Proteomes" id="UP001176517"/>
    </source>
</evidence>
<name>A0AAN6GM55_9BASI</name>
<feature type="coiled-coil region" evidence="5">
    <location>
        <begin position="654"/>
        <end position="688"/>
    </location>
</feature>
<keyword evidence="3" id="KW-0804">Transcription</keyword>
<dbReference type="EMBL" id="JAPDMZ010000171">
    <property type="protein sequence ID" value="KAK0547099.1"/>
    <property type="molecule type" value="Genomic_DNA"/>
</dbReference>
<feature type="compositionally biased region" description="Low complexity" evidence="6">
    <location>
        <begin position="581"/>
        <end position="605"/>
    </location>
</feature>
<evidence type="ECO:0000313" key="8">
    <source>
        <dbReference type="EMBL" id="KAK0547099.1"/>
    </source>
</evidence>
<feature type="compositionally biased region" description="Polar residues" evidence="6">
    <location>
        <begin position="58"/>
        <end position="71"/>
    </location>
</feature>
<dbReference type="GO" id="GO:0006355">
    <property type="term" value="P:regulation of DNA-templated transcription"/>
    <property type="evidence" value="ECO:0007669"/>
    <property type="project" value="InterPro"/>
</dbReference>
<keyword evidence="9" id="KW-1185">Reference proteome</keyword>
<gene>
    <name evidence="8" type="ORF">OC846_004999</name>
</gene>
<keyword evidence="1" id="KW-0156">Chromatin regulator</keyword>
<feature type="region of interest" description="Disordered" evidence="6">
    <location>
        <begin position="1"/>
        <end position="104"/>
    </location>
</feature>